<organism evidence="3 4">
    <name type="scientific">Corynespora cassiicola Philippines</name>
    <dbReference type="NCBI Taxonomy" id="1448308"/>
    <lineage>
        <taxon>Eukaryota</taxon>
        <taxon>Fungi</taxon>
        <taxon>Dikarya</taxon>
        <taxon>Ascomycota</taxon>
        <taxon>Pezizomycotina</taxon>
        <taxon>Dothideomycetes</taxon>
        <taxon>Pleosporomycetidae</taxon>
        <taxon>Pleosporales</taxon>
        <taxon>Corynesporascaceae</taxon>
        <taxon>Corynespora</taxon>
    </lineage>
</organism>
<feature type="chain" id="PRO_5015504893" description="DUF7907 domain-containing protein" evidence="1">
    <location>
        <begin position="17"/>
        <end position="199"/>
    </location>
</feature>
<feature type="domain" description="DUF7907" evidence="2">
    <location>
        <begin position="27"/>
        <end position="177"/>
    </location>
</feature>
<evidence type="ECO:0000313" key="4">
    <source>
        <dbReference type="Proteomes" id="UP000240883"/>
    </source>
</evidence>
<keyword evidence="4" id="KW-1185">Reference proteome</keyword>
<evidence type="ECO:0000313" key="3">
    <source>
        <dbReference type="EMBL" id="PSN68651.1"/>
    </source>
</evidence>
<reference evidence="3 4" key="1">
    <citation type="journal article" date="2018" name="Front. Microbiol.">
        <title>Genome-Wide Analysis of Corynespora cassiicola Leaf Fall Disease Putative Effectors.</title>
        <authorList>
            <person name="Lopez D."/>
            <person name="Ribeiro S."/>
            <person name="Label P."/>
            <person name="Fumanal B."/>
            <person name="Venisse J.S."/>
            <person name="Kohler A."/>
            <person name="de Oliveira R.R."/>
            <person name="Labutti K."/>
            <person name="Lipzen A."/>
            <person name="Lail K."/>
            <person name="Bauer D."/>
            <person name="Ohm R.A."/>
            <person name="Barry K.W."/>
            <person name="Spatafora J."/>
            <person name="Grigoriev I.V."/>
            <person name="Martin F.M."/>
            <person name="Pujade-Renaud V."/>
        </authorList>
    </citation>
    <scope>NUCLEOTIDE SEQUENCE [LARGE SCALE GENOMIC DNA]</scope>
    <source>
        <strain evidence="3 4">Philippines</strain>
    </source>
</reference>
<keyword evidence="1" id="KW-0732">Signal</keyword>
<proteinExistence type="predicted"/>
<dbReference type="Pfam" id="PF25484">
    <property type="entry name" value="DUF7907"/>
    <property type="match status" value="1"/>
</dbReference>
<dbReference type="EMBL" id="KZ678133">
    <property type="protein sequence ID" value="PSN68651.1"/>
    <property type="molecule type" value="Genomic_DNA"/>
</dbReference>
<feature type="signal peptide" evidence="1">
    <location>
        <begin position="1"/>
        <end position="16"/>
    </location>
</feature>
<accession>A0A2T2NT89</accession>
<gene>
    <name evidence="3" type="ORF">BS50DRAFT_571871</name>
</gene>
<dbReference type="AlphaFoldDB" id="A0A2T2NT89"/>
<evidence type="ECO:0000259" key="2">
    <source>
        <dbReference type="Pfam" id="PF25484"/>
    </source>
</evidence>
<dbReference type="InterPro" id="IPR057229">
    <property type="entry name" value="DUF7907"/>
</dbReference>
<sequence length="199" mass="20686">MHSILIATLLTGIAAATPVLTPRGEGTTFALITSVTDAPDAVKELNGRIWAISSNADGHAVLVDRTEQSIFYQYAASTDSAVATGNTGIVITPGGTATVPSLNTINLVPEISTHGVEISNNEQGIPTLQYQGGGFMACRASFLDPEAQNPDDFVLSYRKDGQRRFADCAEVVLISNCRGGGDVGGSPLGEPVTVGCQPH</sequence>
<name>A0A2T2NT89_CORCC</name>
<dbReference type="Proteomes" id="UP000240883">
    <property type="component" value="Unassembled WGS sequence"/>
</dbReference>
<dbReference type="OrthoDB" id="3518533at2759"/>
<protein>
    <recommendedName>
        <fullName evidence="2">DUF7907 domain-containing protein</fullName>
    </recommendedName>
</protein>
<evidence type="ECO:0000256" key="1">
    <source>
        <dbReference type="SAM" id="SignalP"/>
    </source>
</evidence>